<dbReference type="GeneID" id="68115741"/>
<organism evidence="2 3">
    <name type="scientific">Naegleria fowleri</name>
    <name type="common">Brain eating amoeba</name>
    <dbReference type="NCBI Taxonomy" id="5763"/>
    <lineage>
        <taxon>Eukaryota</taxon>
        <taxon>Discoba</taxon>
        <taxon>Heterolobosea</taxon>
        <taxon>Tetramitia</taxon>
        <taxon>Eutetramitia</taxon>
        <taxon>Vahlkampfiidae</taxon>
        <taxon>Naegleria</taxon>
    </lineage>
</organism>
<gene>
    <name evidence="2" type="ORF">FDP41_008523</name>
</gene>
<proteinExistence type="predicted"/>
<accession>A0A6A5BFC4</accession>
<feature type="compositionally biased region" description="Basic residues" evidence="1">
    <location>
        <begin position="1"/>
        <end position="11"/>
    </location>
</feature>
<dbReference type="VEuPathDB" id="AmoebaDB:NfTy_092720"/>
<dbReference type="VEuPathDB" id="AmoebaDB:NF0053530"/>
<sequence length="102" mass="11741">MKQFFAHRFRRHSGDSSHLYDQSSSHDDNDQKSSSTNRSNLKIRAIPKTNVPPPPRRKSETDAVLMQSTHPVNTQGVYGFMDYTVHKNANNLYTYGNQPNQF</sequence>
<comment type="caution">
    <text evidence="2">The sequence shown here is derived from an EMBL/GenBank/DDBJ whole genome shotgun (WGS) entry which is preliminary data.</text>
</comment>
<evidence type="ECO:0000313" key="3">
    <source>
        <dbReference type="Proteomes" id="UP000444721"/>
    </source>
</evidence>
<keyword evidence="3" id="KW-1185">Reference proteome</keyword>
<evidence type="ECO:0000256" key="1">
    <source>
        <dbReference type="SAM" id="MobiDB-lite"/>
    </source>
</evidence>
<feature type="region of interest" description="Disordered" evidence="1">
    <location>
        <begin position="1"/>
        <end position="71"/>
    </location>
</feature>
<dbReference type="EMBL" id="VFQX01000061">
    <property type="protein sequence ID" value="KAF0973316.1"/>
    <property type="molecule type" value="Genomic_DNA"/>
</dbReference>
<dbReference type="AlphaFoldDB" id="A0A6A5BFC4"/>
<dbReference type="Proteomes" id="UP000444721">
    <property type="component" value="Unassembled WGS sequence"/>
</dbReference>
<name>A0A6A5BFC4_NAEFO</name>
<protein>
    <submittedName>
        <fullName evidence="2">Uncharacterized protein</fullName>
    </submittedName>
</protein>
<evidence type="ECO:0000313" key="2">
    <source>
        <dbReference type="EMBL" id="KAF0973316.1"/>
    </source>
</evidence>
<dbReference type="RefSeq" id="XP_044558029.1">
    <property type="nucleotide sequence ID" value="XM_044712386.1"/>
</dbReference>
<dbReference type="VEuPathDB" id="AmoebaDB:FDP41_008523"/>
<reference evidence="2 3" key="1">
    <citation type="journal article" date="2019" name="Sci. Rep.">
        <title>Nanopore sequencing improves the draft genome of the human pathogenic amoeba Naegleria fowleri.</title>
        <authorList>
            <person name="Liechti N."/>
            <person name="Schurch N."/>
            <person name="Bruggmann R."/>
            <person name="Wittwer M."/>
        </authorList>
    </citation>
    <scope>NUCLEOTIDE SEQUENCE [LARGE SCALE GENOMIC DNA]</scope>
    <source>
        <strain evidence="2 3">ATCC 30894</strain>
    </source>
</reference>